<accession>X7ELH2</accession>
<reference evidence="1 2" key="1">
    <citation type="submission" date="2014-01" db="EMBL/GenBank/DDBJ databases">
        <title>Roseivivax halodurans JCM 10272 Genome Sequencing.</title>
        <authorList>
            <person name="Lai Q."/>
            <person name="Li G."/>
            <person name="Shao Z."/>
        </authorList>
    </citation>
    <scope>NUCLEOTIDE SEQUENCE [LARGE SCALE GENOMIC DNA]</scope>
    <source>
        <strain evidence="1 2">JCM 10272</strain>
    </source>
</reference>
<name>X7ELH2_9RHOB</name>
<dbReference type="Proteomes" id="UP000022447">
    <property type="component" value="Unassembled WGS sequence"/>
</dbReference>
<dbReference type="PATRIC" id="fig|1449350.3.peg.522"/>
<dbReference type="InterPro" id="IPR010349">
    <property type="entry name" value="Asparaginase_II"/>
</dbReference>
<organism evidence="1 2">
    <name type="scientific">Roseivivax halodurans JCM 10272</name>
    <dbReference type="NCBI Taxonomy" id="1449350"/>
    <lineage>
        <taxon>Bacteria</taxon>
        <taxon>Pseudomonadati</taxon>
        <taxon>Pseudomonadota</taxon>
        <taxon>Alphaproteobacteria</taxon>
        <taxon>Rhodobacterales</taxon>
        <taxon>Roseobacteraceae</taxon>
        <taxon>Roseivivax</taxon>
    </lineage>
</organism>
<proteinExistence type="predicted"/>
<evidence type="ECO:0000313" key="1">
    <source>
        <dbReference type="EMBL" id="ETX15993.1"/>
    </source>
</evidence>
<dbReference type="AlphaFoldDB" id="X7ELH2"/>
<sequence length="341" mass="35130">MLSGAVPIAEIWRGPLAESEHAGHVVVAGPDGGTIAALGAPGTVVLPRSSAKMIQALPLVMSGAADEAALTDRHLALACASHEGAPLHVGAVADWLSGLGLSEADLRCGTQPSRDKELKLEMIRRGEAPSQLHNNCSGKHAGFLTLNRRLGGGSEYQEPDHPVQKAALDAFEEATGASSPGFGIDGCSAPNFAASMEGMARAMSVFATAHTRDDTFSRAAARLVQAMISHPVEVAGEGRACTLLMQAAQEPAALKFGAEGFFVAILPERGLGIAVKVADGATRAAESAIAAVLVGLGVLDERHPDVQRFMAPEIVNRRGLVTGEIRPAPALAQLGAKSARA</sequence>
<keyword evidence="2" id="KW-1185">Reference proteome</keyword>
<dbReference type="PANTHER" id="PTHR42110">
    <property type="entry name" value="L-ASPARAGINASE, PUTATIVE (AFU_ORTHOLOGUE AFUA_3G11890)-RELATED"/>
    <property type="match status" value="1"/>
</dbReference>
<dbReference type="STRING" id="1449350.OCH239_07415"/>
<protein>
    <submittedName>
        <fullName evidence="1">L-asparaginase II</fullName>
    </submittedName>
</protein>
<dbReference type="Pfam" id="PF06089">
    <property type="entry name" value="Asparaginase_II"/>
    <property type="match status" value="1"/>
</dbReference>
<gene>
    <name evidence="1" type="ORF">OCH239_07415</name>
</gene>
<comment type="caution">
    <text evidence="1">The sequence shown here is derived from an EMBL/GenBank/DDBJ whole genome shotgun (WGS) entry which is preliminary data.</text>
</comment>
<evidence type="ECO:0000313" key="2">
    <source>
        <dbReference type="Proteomes" id="UP000022447"/>
    </source>
</evidence>
<dbReference type="EMBL" id="JALZ01000002">
    <property type="protein sequence ID" value="ETX15993.1"/>
    <property type="molecule type" value="Genomic_DNA"/>
</dbReference>
<dbReference type="RefSeq" id="WP_037258295.1">
    <property type="nucleotide sequence ID" value="NZ_JALZ01000002.1"/>
</dbReference>
<dbReference type="eggNOG" id="COG4448">
    <property type="taxonomic scope" value="Bacteria"/>
</dbReference>
<dbReference type="OrthoDB" id="9780674at2"/>
<dbReference type="PANTHER" id="PTHR42110:SF1">
    <property type="entry name" value="L-ASPARAGINASE, PUTATIVE (AFU_ORTHOLOGUE AFUA_3G11890)-RELATED"/>
    <property type="match status" value="1"/>
</dbReference>